<dbReference type="Gene3D" id="3.40.50.720">
    <property type="entry name" value="NAD(P)-binding Rossmann-like Domain"/>
    <property type="match status" value="1"/>
</dbReference>
<evidence type="ECO:0000313" key="2">
    <source>
        <dbReference type="Proteomes" id="UP001156629"/>
    </source>
</evidence>
<protein>
    <recommendedName>
        <fullName evidence="3">Alcohol dehydrogenase</fullName>
    </recommendedName>
</protein>
<dbReference type="Gene3D" id="3.90.180.10">
    <property type="entry name" value="Medium-chain alcohol dehydrogenases, catalytic domain"/>
    <property type="match status" value="1"/>
</dbReference>
<comment type="caution">
    <text evidence="1">The sequence shown here is derived from an EMBL/GenBank/DDBJ whole genome shotgun (WGS) entry which is preliminary data.</text>
</comment>
<dbReference type="Proteomes" id="UP001156629">
    <property type="component" value="Unassembled WGS sequence"/>
</dbReference>
<proteinExistence type="predicted"/>
<dbReference type="EMBL" id="BSNV01000018">
    <property type="protein sequence ID" value="GLQ66594.1"/>
    <property type="molecule type" value="Genomic_DNA"/>
</dbReference>
<accession>A0ABQ5WUE0</accession>
<name>A0ABQ5WUE0_9PROT</name>
<organism evidence="1 2">
    <name type="scientific">Gluconobacter kondonii</name>
    <dbReference type="NCBI Taxonomy" id="941463"/>
    <lineage>
        <taxon>Bacteria</taxon>
        <taxon>Pseudomonadati</taxon>
        <taxon>Pseudomonadota</taxon>
        <taxon>Alphaproteobacteria</taxon>
        <taxon>Acetobacterales</taxon>
        <taxon>Acetobacteraceae</taxon>
        <taxon>Gluconobacter</taxon>
    </lineage>
</organism>
<gene>
    <name evidence="1" type="ORF">GCM10007870_21780</name>
</gene>
<evidence type="ECO:0000313" key="1">
    <source>
        <dbReference type="EMBL" id="GLQ66594.1"/>
    </source>
</evidence>
<evidence type="ECO:0008006" key="3">
    <source>
        <dbReference type="Google" id="ProtNLM"/>
    </source>
</evidence>
<sequence>MIDCVGAEHAAALAPALKANGHIVCIQNRLTEWPDPPFTRCISIHEVALGALHQYGDDADWRDLTTAGQRILTCLAEQTLRPEGCVIRDFRDLPTFLNDLQHRQFSGKALVRVTPVEEA</sequence>
<reference evidence="2" key="1">
    <citation type="journal article" date="2019" name="Int. J. Syst. Evol. Microbiol.">
        <title>The Global Catalogue of Microorganisms (GCM) 10K type strain sequencing project: providing services to taxonomists for standard genome sequencing and annotation.</title>
        <authorList>
            <consortium name="The Broad Institute Genomics Platform"/>
            <consortium name="The Broad Institute Genome Sequencing Center for Infectious Disease"/>
            <person name="Wu L."/>
            <person name="Ma J."/>
        </authorList>
    </citation>
    <scope>NUCLEOTIDE SEQUENCE [LARGE SCALE GENOMIC DNA]</scope>
    <source>
        <strain evidence="2">NBRC 3266</strain>
    </source>
</reference>
<keyword evidence="2" id="KW-1185">Reference proteome</keyword>